<protein>
    <submittedName>
        <fullName evidence="2">Uncharacterized protein</fullName>
    </submittedName>
</protein>
<dbReference type="AlphaFoldDB" id="B6HSQ6"/>
<dbReference type="EMBL" id="AM920437">
    <property type="protein sequence ID" value="CAP98149.1"/>
    <property type="molecule type" value="Genomic_DNA"/>
</dbReference>
<name>B6HSQ6_PENRW</name>
<organism evidence="2 3">
    <name type="scientific">Penicillium rubens (strain ATCC 28089 / DSM 1075 / NRRL 1951 / Wisconsin 54-1255)</name>
    <name type="common">Penicillium chrysogenum</name>
    <dbReference type="NCBI Taxonomy" id="500485"/>
    <lineage>
        <taxon>Eukaryota</taxon>
        <taxon>Fungi</taxon>
        <taxon>Dikarya</taxon>
        <taxon>Ascomycota</taxon>
        <taxon>Pezizomycotina</taxon>
        <taxon>Eurotiomycetes</taxon>
        <taxon>Eurotiomycetidae</taxon>
        <taxon>Eurotiales</taxon>
        <taxon>Aspergillaceae</taxon>
        <taxon>Penicillium</taxon>
        <taxon>Penicillium chrysogenum species complex</taxon>
    </lineage>
</organism>
<keyword evidence="3" id="KW-1185">Reference proteome</keyword>
<dbReference type="VEuPathDB" id="FungiDB:PCH_Pc22g08610"/>
<keyword evidence="1" id="KW-0472">Membrane</keyword>
<dbReference type="OrthoDB" id="5426534at2759"/>
<evidence type="ECO:0000313" key="3">
    <source>
        <dbReference type="Proteomes" id="UP000000724"/>
    </source>
</evidence>
<sequence length="187" mass="21838">MSLSVEAIIAIIALFVASIQPLCTIWKCLLRKNSERGMSMPTGSIRWLTCYFYRDSTDIYHRKQPIPAHFTRPKMAALQWTQYDLLSAEVGVGILHKAFHMTYYVSFRLYFYLRVAYSMHHGYRTLIMPSKDTNPQRDGVNVRECSISSYRQPRRHGNPNLEAKPKQDQHCYEMDNFQQTSMVRSAC</sequence>
<gene>
    <name evidence="2" type="ORF">Pc22g08610</name>
    <name evidence="2" type="ORF">PCH_Pc22g08610</name>
</gene>
<keyword evidence="1" id="KW-0812">Transmembrane</keyword>
<evidence type="ECO:0000256" key="1">
    <source>
        <dbReference type="SAM" id="Phobius"/>
    </source>
</evidence>
<keyword evidence="1" id="KW-1133">Transmembrane helix</keyword>
<proteinExistence type="predicted"/>
<dbReference type="HOGENOM" id="CLU_1448169_0_0_1"/>
<feature type="transmembrane region" description="Helical" evidence="1">
    <location>
        <begin position="6"/>
        <end position="30"/>
    </location>
</feature>
<evidence type="ECO:0000313" key="2">
    <source>
        <dbReference type="EMBL" id="CAP98149.1"/>
    </source>
</evidence>
<dbReference type="Proteomes" id="UP000000724">
    <property type="component" value="Contig Pc00c22"/>
</dbReference>
<accession>B6HSQ6</accession>
<reference evidence="2 3" key="1">
    <citation type="journal article" date="2008" name="Nat. Biotechnol.">
        <title>Genome sequencing and analysis of the filamentous fungus Penicillium chrysogenum.</title>
        <authorList>
            <person name="van den Berg M.A."/>
            <person name="Albang R."/>
            <person name="Albermann K."/>
            <person name="Badger J.H."/>
            <person name="Daran J.-M."/>
            <person name="Driessen A.J.M."/>
            <person name="Garcia-Estrada C."/>
            <person name="Fedorova N.D."/>
            <person name="Harris D.M."/>
            <person name="Heijne W.H.M."/>
            <person name="Joardar V.S."/>
            <person name="Kiel J.A.K.W."/>
            <person name="Kovalchuk A."/>
            <person name="Martin J.F."/>
            <person name="Nierman W.C."/>
            <person name="Nijland J.G."/>
            <person name="Pronk J.T."/>
            <person name="Roubos J.A."/>
            <person name="van der Klei I.J."/>
            <person name="van Peij N.N.M.E."/>
            <person name="Veenhuis M."/>
            <person name="von Doehren H."/>
            <person name="Wagner C."/>
            <person name="Wortman J.R."/>
            <person name="Bovenberg R.A.L."/>
        </authorList>
    </citation>
    <scope>NUCLEOTIDE SEQUENCE [LARGE SCALE GENOMIC DNA]</scope>
    <source>
        <strain evidence="3">ATCC 28089 / DSM 1075 / NRRL 1951 / Wisconsin 54-1255</strain>
    </source>
</reference>